<evidence type="ECO:0000256" key="5">
    <source>
        <dbReference type="ARBA" id="ARBA00022989"/>
    </source>
</evidence>
<keyword evidence="6" id="KW-0472">Membrane</keyword>
<dbReference type="InterPro" id="IPR003400">
    <property type="entry name" value="ExbD"/>
</dbReference>
<evidence type="ECO:0000256" key="4">
    <source>
        <dbReference type="ARBA" id="ARBA00022692"/>
    </source>
</evidence>
<name>A0A1G6M3B7_9BACT</name>
<keyword evidence="5" id="KW-1133">Transmembrane helix</keyword>
<dbReference type="GO" id="GO:0005886">
    <property type="term" value="C:plasma membrane"/>
    <property type="evidence" value="ECO:0007669"/>
    <property type="project" value="UniProtKB-SubCell"/>
</dbReference>
<evidence type="ECO:0000256" key="3">
    <source>
        <dbReference type="ARBA" id="ARBA00022475"/>
    </source>
</evidence>
<dbReference type="GO" id="GO:0022857">
    <property type="term" value="F:transmembrane transporter activity"/>
    <property type="evidence" value="ECO:0007669"/>
    <property type="project" value="InterPro"/>
</dbReference>
<accession>A0A1G6M3B7</accession>
<evidence type="ECO:0000256" key="6">
    <source>
        <dbReference type="ARBA" id="ARBA00023136"/>
    </source>
</evidence>
<keyword evidence="9" id="KW-1185">Reference proteome</keyword>
<comment type="similarity">
    <text evidence="2 7">Belongs to the ExbD/TolR family.</text>
</comment>
<dbReference type="PANTHER" id="PTHR30558">
    <property type="entry name" value="EXBD MEMBRANE COMPONENT OF PMF-DRIVEN MACROMOLECULE IMPORT SYSTEM"/>
    <property type="match status" value="1"/>
</dbReference>
<keyword evidence="7" id="KW-0653">Protein transport</keyword>
<dbReference type="STRING" id="1640674.SAMN05216323_103410"/>
<protein>
    <submittedName>
        <fullName evidence="8">Biopolymer transport protein ExbD</fullName>
    </submittedName>
</protein>
<evidence type="ECO:0000256" key="2">
    <source>
        <dbReference type="ARBA" id="ARBA00005811"/>
    </source>
</evidence>
<dbReference type="RefSeq" id="WP_092438514.1">
    <property type="nucleotide sequence ID" value="NZ_FMYP01000034.1"/>
</dbReference>
<evidence type="ECO:0000313" key="8">
    <source>
        <dbReference type="EMBL" id="SDC49941.1"/>
    </source>
</evidence>
<keyword evidence="7" id="KW-0813">Transport</keyword>
<dbReference type="EMBL" id="FMYP01000034">
    <property type="protein sequence ID" value="SDC49941.1"/>
    <property type="molecule type" value="Genomic_DNA"/>
</dbReference>
<sequence length="131" mass="14644">MALKRSVKIDSGFSMSAMSDIVFQVLLFFMISSTLVSPNALPLQLPRSNSQVKGKPITTISITKELTYYVESTPVLFSNLEVVLQQKMVNEPEPTFALHADKTVPIEEVVKVMNIARNNRYKLILATSPEQ</sequence>
<keyword evidence="4 7" id="KW-0812">Transmembrane</keyword>
<gene>
    <name evidence="8" type="ORF">SAMN05216323_103410</name>
</gene>
<dbReference type="Pfam" id="PF02472">
    <property type="entry name" value="ExbD"/>
    <property type="match status" value="1"/>
</dbReference>
<proteinExistence type="inferred from homology"/>
<dbReference type="AlphaFoldDB" id="A0A1G6M3B7"/>
<dbReference type="OrthoDB" id="9793581at2"/>
<comment type="subcellular location">
    <subcellularLocation>
        <location evidence="1">Cell membrane</location>
        <topology evidence="1">Single-pass membrane protein</topology>
    </subcellularLocation>
    <subcellularLocation>
        <location evidence="7">Cell membrane</location>
        <topology evidence="7">Single-pass type II membrane protein</topology>
    </subcellularLocation>
</comment>
<keyword evidence="3" id="KW-1003">Cell membrane</keyword>
<evidence type="ECO:0000313" key="9">
    <source>
        <dbReference type="Proteomes" id="UP000199452"/>
    </source>
</evidence>
<reference evidence="8 9" key="1">
    <citation type="submission" date="2016-09" db="EMBL/GenBank/DDBJ databases">
        <authorList>
            <person name="Capua I."/>
            <person name="De Benedictis P."/>
            <person name="Joannis T."/>
            <person name="Lombin L.H."/>
            <person name="Cattoli G."/>
        </authorList>
    </citation>
    <scope>NUCLEOTIDE SEQUENCE [LARGE SCALE GENOMIC DNA]</scope>
    <source>
        <strain evidence="8 9">A7P-90m</strain>
    </source>
</reference>
<dbReference type="Proteomes" id="UP000199452">
    <property type="component" value="Unassembled WGS sequence"/>
</dbReference>
<organism evidence="8 9">
    <name type="scientific">Williamwhitmania taraxaci</name>
    <dbReference type="NCBI Taxonomy" id="1640674"/>
    <lineage>
        <taxon>Bacteria</taxon>
        <taxon>Pseudomonadati</taxon>
        <taxon>Bacteroidota</taxon>
        <taxon>Bacteroidia</taxon>
        <taxon>Bacteroidales</taxon>
        <taxon>Williamwhitmaniaceae</taxon>
        <taxon>Williamwhitmania</taxon>
    </lineage>
</organism>
<dbReference type="GO" id="GO:0015031">
    <property type="term" value="P:protein transport"/>
    <property type="evidence" value="ECO:0007669"/>
    <property type="project" value="UniProtKB-KW"/>
</dbReference>
<dbReference type="Gene3D" id="3.30.420.270">
    <property type="match status" value="1"/>
</dbReference>
<evidence type="ECO:0000256" key="7">
    <source>
        <dbReference type="RuleBase" id="RU003879"/>
    </source>
</evidence>
<evidence type="ECO:0000256" key="1">
    <source>
        <dbReference type="ARBA" id="ARBA00004162"/>
    </source>
</evidence>
<dbReference type="PANTHER" id="PTHR30558:SF7">
    <property type="entry name" value="TOL-PAL SYSTEM PROTEIN TOLR"/>
    <property type="match status" value="1"/>
</dbReference>